<evidence type="ECO:0000313" key="3">
    <source>
        <dbReference type="Proteomes" id="UP001055439"/>
    </source>
</evidence>
<dbReference type="Pfam" id="PF11955">
    <property type="entry name" value="PORR"/>
    <property type="match status" value="1"/>
</dbReference>
<sequence>MNRGHTIEDIGLQNLKGKQVITSDPIFLENVLLQRPVVTLTIFRPQNTSRSVFWSSPVVLPPDAPLLFAIYRSPRGGPQKHYALAEGSIGRAVAARVKVLKAAAKIRKVPAVEVLTALAVIEKEKAEPSSFLGIFGRGTSQEIVSLGVQALRMLRTSILQKVSSPTLNEMCCFVPFDCSIQKRWKKPVDSAQTRLENRTRDLKLDKLMNQLKKLRLVMGVHELMAKRRGDYTSVQLLSRWKHLVGLNTEIGDFLHKYPHIFETYIHPVKKNLCCKLSQKMIDLIAEEARVIRASELAVVQRLKKLLKMSTHGTLNLHALWLSRRELGLPDDFRDSVIPKYPDCFRVELPDTLVLISRDASLAEAEIEKWREKEYREKWLGEHETKYAFPIQFPTGFKIEKGLRERLKNWQMLPYIKPYEKKHVIRIHNVLRFEKCAVGILHEFLSLTMEKMVEVERLSHFRRDFAMEVIVRELILKHPGIFYISTKGSTQTVFLREAYSKGCLIEPNPVYAIRRKMLDLVSLGCRNTNQKRLLEQLDERCDKEYNGDLVAQIAECHDEHILEDLCSGSLHSNEEDEE</sequence>
<dbReference type="Proteomes" id="UP001055439">
    <property type="component" value="Chromosome 8"/>
</dbReference>
<dbReference type="GO" id="GO:0003723">
    <property type="term" value="F:RNA binding"/>
    <property type="evidence" value="ECO:0007669"/>
    <property type="project" value="InterPro"/>
</dbReference>
<evidence type="ECO:0000313" key="2">
    <source>
        <dbReference type="EMBL" id="URE37239.1"/>
    </source>
</evidence>
<accession>A0A9E7HW27</accession>
<reference evidence="2" key="1">
    <citation type="submission" date="2022-05" db="EMBL/GenBank/DDBJ databases">
        <title>The Musa troglodytarum L. genome provides insights into the mechanism of non-climacteric behaviour and enrichment of carotenoids.</title>
        <authorList>
            <person name="Wang J."/>
        </authorList>
    </citation>
    <scope>NUCLEOTIDE SEQUENCE</scope>
    <source>
        <tissue evidence="2">Leaf</tissue>
    </source>
</reference>
<dbReference type="InterPro" id="IPR045040">
    <property type="entry name" value="PORR_fam"/>
</dbReference>
<dbReference type="PANTHER" id="PTHR31476">
    <property type="entry name" value="PROTEIN WHAT'S THIS FACTOR 1 HOMOLOG, CHLOROPLASTIC"/>
    <property type="match status" value="1"/>
</dbReference>
<protein>
    <submittedName>
        <fullName evidence="2">Plant organelle RNA recognition domain</fullName>
    </submittedName>
</protein>
<proteinExistence type="predicted"/>
<organism evidence="2 3">
    <name type="scientific">Musa troglodytarum</name>
    <name type="common">fe'i banana</name>
    <dbReference type="NCBI Taxonomy" id="320322"/>
    <lineage>
        <taxon>Eukaryota</taxon>
        <taxon>Viridiplantae</taxon>
        <taxon>Streptophyta</taxon>
        <taxon>Embryophyta</taxon>
        <taxon>Tracheophyta</taxon>
        <taxon>Spermatophyta</taxon>
        <taxon>Magnoliopsida</taxon>
        <taxon>Liliopsida</taxon>
        <taxon>Zingiberales</taxon>
        <taxon>Musaceae</taxon>
        <taxon>Musa</taxon>
    </lineage>
</organism>
<dbReference type="PANTHER" id="PTHR31476:SF12">
    <property type="entry name" value="UBIQUITIN CARBOXYL-TERMINAL HYDROLASE FAMILY PROTEIN"/>
    <property type="match status" value="1"/>
</dbReference>
<feature type="domain" description="PORR" evidence="1">
    <location>
        <begin position="200"/>
        <end position="524"/>
    </location>
</feature>
<evidence type="ECO:0000259" key="1">
    <source>
        <dbReference type="Pfam" id="PF11955"/>
    </source>
</evidence>
<dbReference type="AlphaFoldDB" id="A0A9E7HW27"/>
<gene>
    <name evidence="2" type="ORF">MUK42_17129</name>
</gene>
<keyword evidence="3" id="KW-1185">Reference proteome</keyword>
<dbReference type="EMBL" id="CP097510">
    <property type="protein sequence ID" value="URE37239.1"/>
    <property type="molecule type" value="Genomic_DNA"/>
</dbReference>
<name>A0A9E7HW27_9LILI</name>
<dbReference type="OrthoDB" id="1551582at2759"/>
<dbReference type="InterPro" id="IPR021099">
    <property type="entry name" value="PORR_domain"/>
</dbReference>